<evidence type="ECO:0000313" key="3">
    <source>
        <dbReference type="Proteomes" id="UP000215914"/>
    </source>
</evidence>
<reference evidence="2" key="1">
    <citation type="journal article" date="2017" name="Nature">
        <title>The sunflower genome provides insights into oil metabolism, flowering and Asterid evolution.</title>
        <authorList>
            <person name="Badouin H."/>
            <person name="Gouzy J."/>
            <person name="Grassa C.J."/>
            <person name="Murat F."/>
            <person name="Staton S.E."/>
            <person name="Cottret L."/>
            <person name="Lelandais-Briere C."/>
            <person name="Owens G.L."/>
            <person name="Carrere S."/>
            <person name="Mayjonade B."/>
            <person name="Legrand L."/>
            <person name="Gill N."/>
            <person name="Kane N.C."/>
            <person name="Bowers J.E."/>
            <person name="Hubner S."/>
            <person name="Bellec A."/>
            <person name="Berard A."/>
            <person name="Berges H."/>
            <person name="Blanchet N."/>
            <person name="Boniface M.C."/>
            <person name="Brunel D."/>
            <person name="Catrice O."/>
            <person name="Chaidir N."/>
            <person name="Claudel C."/>
            <person name="Donnadieu C."/>
            <person name="Faraut T."/>
            <person name="Fievet G."/>
            <person name="Helmstetter N."/>
            <person name="King M."/>
            <person name="Knapp S.J."/>
            <person name="Lai Z."/>
            <person name="Le Paslier M.C."/>
            <person name="Lippi Y."/>
            <person name="Lorenzon L."/>
            <person name="Mandel J.R."/>
            <person name="Marage G."/>
            <person name="Marchand G."/>
            <person name="Marquand E."/>
            <person name="Bret-Mestries E."/>
            <person name="Morien E."/>
            <person name="Nambeesan S."/>
            <person name="Nguyen T."/>
            <person name="Pegot-Espagnet P."/>
            <person name="Pouilly N."/>
            <person name="Raftis F."/>
            <person name="Sallet E."/>
            <person name="Schiex T."/>
            <person name="Thomas J."/>
            <person name="Vandecasteele C."/>
            <person name="Vares D."/>
            <person name="Vear F."/>
            <person name="Vautrin S."/>
            <person name="Crespi M."/>
            <person name="Mangin B."/>
            <person name="Burke J.M."/>
            <person name="Salse J."/>
            <person name="Munos S."/>
            <person name="Vincourt P."/>
            <person name="Rieseberg L.H."/>
            <person name="Langlade N.B."/>
        </authorList>
    </citation>
    <scope>NUCLEOTIDE SEQUENCE</scope>
    <source>
        <tissue evidence="2">Leaves</tissue>
    </source>
</reference>
<dbReference type="Gramene" id="mRNA:HanXRQr2_Chr05g0228931">
    <property type="protein sequence ID" value="mRNA:HanXRQr2_Chr05g0228931"/>
    <property type="gene ID" value="HanXRQr2_Chr05g0228931"/>
</dbReference>
<dbReference type="Proteomes" id="UP000215914">
    <property type="component" value="Unassembled WGS sequence"/>
</dbReference>
<accession>A0A9K3J287</accession>
<comment type="caution">
    <text evidence="2">The sequence shown here is derived from an EMBL/GenBank/DDBJ whole genome shotgun (WGS) entry which is preliminary data.</text>
</comment>
<reference evidence="2" key="2">
    <citation type="submission" date="2020-06" db="EMBL/GenBank/DDBJ databases">
        <title>Helianthus annuus Genome sequencing and assembly Release 2.</title>
        <authorList>
            <person name="Gouzy J."/>
            <person name="Langlade N."/>
            <person name="Munos S."/>
        </authorList>
    </citation>
    <scope>NUCLEOTIDE SEQUENCE</scope>
    <source>
        <tissue evidence="2">Leaves</tissue>
    </source>
</reference>
<evidence type="ECO:0000313" key="2">
    <source>
        <dbReference type="EMBL" id="KAF5807027.1"/>
    </source>
</evidence>
<sequence length="77" mass="8275">MYDNSSRNVGVQRSLSGGSDLFAEALTPPRQKHGGGDDNNGFSPGLLDLHSFDTELISEVPVTGTYGAPMYNSHLMF</sequence>
<proteinExistence type="predicted"/>
<feature type="compositionally biased region" description="Polar residues" evidence="1">
    <location>
        <begin position="1"/>
        <end position="17"/>
    </location>
</feature>
<keyword evidence="3" id="KW-1185">Reference proteome</keyword>
<feature type="region of interest" description="Disordered" evidence="1">
    <location>
        <begin position="1"/>
        <end position="46"/>
    </location>
</feature>
<dbReference type="EMBL" id="MNCJ02000320">
    <property type="protein sequence ID" value="KAF5807027.1"/>
    <property type="molecule type" value="Genomic_DNA"/>
</dbReference>
<name>A0A9K3J287_HELAN</name>
<dbReference type="AlphaFoldDB" id="A0A9K3J287"/>
<evidence type="ECO:0000256" key="1">
    <source>
        <dbReference type="SAM" id="MobiDB-lite"/>
    </source>
</evidence>
<organism evidence="2 3">
    <name type="scientific">Helianthus annuus</name>
    <name type="common">Common sunflower</name>
    <dbReference type="NCBI Taxonomy" id="4232"/>
    <lineage>
        <taxon>Eukaryota</taxon>
        <taxon>Viridiplantae</taxon>
        <taxon>Streptophyta</taxon>
        <taxon>Embryophyta</taxon>
        <taxon>Tracheophyta</taxon>
        <taxon>Spermatophyta</taxon>
        <taxon>Magnoliopsida</taxon>
        <taxon>eudicotyledons</taxon>
        <taxon>Gunneridae</taxon>
        <taxon>Pentapetalae</taxon>
        <taxon>asterids</taxon>
        <taxon>campanulids</taxon>
        <taxon>Asterales</taxon>
        <taxon>Asteraceae</taxon>
        <taxon>Asteroideae</taxon>
        <taxon>Heliantheae alliance</taxon>
        <taxon>Heliantheae</taxon>
        <taxon>Helianthus</taxon>
    </lineage>
</organism>
<protein>
    <submittedName>
        <fullName evidence="2">Uncharacterized protein</fullName>
    </submittedName>
</protein>
<gene>
    <name evidence="2" type="ORF">HanXRQr2_Chr05g0228931</name>
</gene>